<dbReference type="NCBIfam" id="TIGR04183">
    <property type="entry name" value="Por_Secre_tail"/>
    <property type="match status" value="1"/>
</dbReference>
<feature type="chain" id="PRO_5026747075" evidence="2">
    <location>
        <begin position="21"/>
        <end position="353"/>
    </location>
</feature>
<protein>
    <submittedName>
        <fullName evidence="4">T9SS type A sorting domain-containing protein</fullName>
    </submittedName>
</protein>
<dbReference type="AlphaFoldDB" id="A0A6N6MHX3"/>
<organism evidence="4 5">
    <name type="scientific">Pseudotamlana haliotis</name>
    <dbReference type="NCBI Taxonomy" id="2614804"/>
    <lineage>
        <taxon>Bacteria</taxon>
        <taxon>Pseudomonadati</taxon>
        <taxon>Bacteroidota</taxon>
        <taxon>Flavobacteriia</taxon>
        <taxon>Flavobacteriales</taxon>
        <taxon>Flavobacteriaceae</taxon>
        <taxon>Pseudotamlana</taxon>
    </lineage>
</organism>
<evidence type="ECO:0000256" key="2">
    <source>
        <dbReference type="SAM" id="SignalP"/>
    </source>
</evidence>
<sequence length="353" mass="40276">MKQTTLFFIILLIATQFTDAQVVLEADGPGGTYDLITNVLAPGYNPIETPDCAHPDFGDHIDEVYDNELQAYVFQFHMHVNEDNDRCKNFDRQRNEIKTYDQSPDNLVATENEIVRYKWRFRLSDDFQSSSSFTHIHQIKSVGGSLESMPMYTLTTRKGSPDQLELRYAETNSQTTLKKTDLTPFKGTWVEATETITYSTTGTYSIVLTRISDNTELFSYSDDNIINWRPGATIVRPKWGIYRSLNSSSDLKDEIVAFEYFSIEELQTLSTDRLEKKSDAISIHPNPSQGLVYFTEKTNNSYDSFSVYNALGQPVLLNSEGKQLDTSALHSGSYYILFYKEQAKVGHQKLVIQ</sequence>
<evidence type="ECO:0000313" key="4">
    <source>
        <dbReference type="EMBL" id="KAB1069068.1"/>
    </source>
</evidence>
<dbReference type="InterPro" id="IPR026444">
    <property type="entry name" value="Secre_tail"/>
</dbReference>
<dbReference type="RefSeq" id="WP_150937353.1">
    <property type="nucleotide sequence ID" value="NZ_WAAT01000028.1"/>
</dbReference>
<feature type="signal peptide" evidence="2">
    <location>
        <begin position="1"/>
        <end position="20"/>
    </location>
</feature>
<gene>
    <name evidence="4" type="ORF">F6U93_04750</name>
</gene>
<evidence type="ECO:0000259" key="3">
    <source>
        <dbReference type="Pfam" id="PF18962"/>
    </source>
</evidence>
<reference evidence="4 5" key="1">
    <citation type="submission" date="2019-09" db="EMBL/GenBank/DDBJ databases">
        <authorList>
            <person name="Cao W.R."/>
        </authorList>
    </citation>
    <scope>NUCLEOTIDE SEQUENCE [LARGE SCALE GENOMIC DNA]</scope>
    <source>
        <strain evidence="4 5">B1N29</strain>
    </source>
</reference>
<evidence type="ECO:0000313" key="5">
    <source>
        <dbReference type="Proteomes" id="UP000441333"/>
    </source>
</evidence>
<keyword evidence="5" id="KW-1185">Reference proteome</keyword>
<dbReference type="EMBL" id="WAAT01000028">
    <property type="protein sequence ID" value="KAB1069068.1"/>
    <property type="molecule type" value="Genomic_DNA"/>
</dbReference>
<keyword evidence="1 2" id="KW-0732">Signal</keyword>
<dbReference type="Pfam" id="PF18962">
    <property type="entry name" value="Por_Secre_tail"/>
    <property type="match status" value="1"/>
</dbReference>
<dbReference type="Gene3D" id="2.60.120.200">
    <property type="match status" value="1"/>
</dbReference>
<evidence type="ECO:0000256" key="1">
    <source>
        <dbReference type="ARBA" id="ARBA00022729"/>
    </source>
</evidence>
<accession>A0A6N6MHX3</accession>
<name>A0A6N6MHX3_9FLAO</name>
<feature type="domain" description="Secretion system C-terminal sorting" evidence="3">
    <location>
        <begin position="283"/>
        <end position="352"/>
    </location>
</feature>
<comment type="caution">
    <text evidence="4">The sequence shown here is derived from an EMBL/GenBank/DDBJ whole genome shotgun (WGS) entry which is preliminary data.</text>
</comment>
<dbReference type="Proteomes" id="UP000441333">
    <property type="component" value="Unassembled WGS sequence"/>
</dbReference>
<proteinExistence type="predicted"/>